<feature type="region of interest" description="Disordered" evidence="1">
    <location>
        <begin position="26"/>
        <end position="86"/>
    </location>
</feature>
<name>A0A1B6KUT2_9HEMI</name>
<organism evidence="2">
    <name type="scientific">Graphocephala atropunctata</name>
    <dbReference type="NCBI Taxonomy" id="36148"/>
    <lineage>
        <taxon>Eukaryota</taxon>
        <taxon>Metazoa</taxon>
        <taxon>Ecdysozoa</taxon>
        <taxon>Arthropoda</taxon>
        <taxon>Hexapoda</taxon>
        <taxon>Insecta</taxon>
        <taxon>Pterygota</taxon>
        <taxon>Neoptera</taxon>
        <taxon>Paraneoptera</taxon>
        <taxon>Hemiptera</taxon>
        <taxon>Auchenorrhyncha</taxon>
        <taxon>Membracoidea</taxon>
        <taxon>Cicadellidae</taxon>
        <taxon>Cicadellinae</taxon>
        <taxon>Cicadellini</taxon>
        <taxon>Graphocephala</taxon>
    </lineage>
</organism>
<proteinExistence type="predicted"/>
<gene>
    <name evidence="2" type="ORF">g.52477</name>
</gene>
<dbReference type="EMBL" id="GEBQ01024963">
    <property type="protein sequence ID" value="JAT15014.1"/>
    <property type="molecule type" value="Transcribed_RNA"/>
</dbReference>
<dbReference type="AlphaFoldDB" id="A0A1B6KUT2"/>
<evidence type="ECO:0000256" key="1">
    <source>
        <dbReference type="SAM" id="MobiDB-lite"/>
    </source>
</evidence>
<accession>A0A1B6KUT2</accession>
<sequence>LPGLDARVGRRLVAHLGQCLASPLTVQVPPRPRSYSPPVSPRDLPGSSPSGDSFRSSPSLSSASSVQDLSSTPVLSSTPSAQDLSRPLDGLLMTVSHHQDEEVWRPW</sequence>
<evidence type="ECO:0000313" key="2">
    <source>
        <dbReference type="EMBL" id="JAT15014.1"/>
    </source>
</evidence>
<feature type="compositionally biased region" description="Low complexity" evidence="1">
    <location>
        <begin position="46"/>
        <end position="80"/>
    </location>
</feature>
<feature type="non-terminal residue" evidence="2">
    <location>
        <position position="1"/>
    </location>
</feature>
<reference evidence="2" key="1">
    <citation type="submission" date="2015-11" db="EMBL/GenBank/DDBJ databases">
        <title>De novo transcriptome assembly of four potential Pierce s Disease insect vectors from Arizona vineyards.</title>
        <authorList>
            <person name="Tassone E.E."/>
        </authorList>
    </citation>
    <scope>NUCLEOTIDE SEQUENCE</scope>
</reference>
<protein>
    <submittedName>
        <fullName evidence="2">Uncharacterized protein</fullName>
    </submittedName>
</protein>